<protein>
    <submittedName>
        <fullName evidence="3">DUF1653 domain-containing protein</fullName>
    </submittedName>
</protein>
<dbReference type="Pfam" id="PF07866">
    <property type="entry name" value="DUF1653"/>
    <property type="match status" value="1"/>
</dbReference>
<dbReference type="AlphaFoldDB" id="A0A7X2PBY1"/>
<gene>
    <name evidence="2" type="ORF">FYJ80_04495</name>
    <name evidence="3" type="ORF">FYJ80_04535</name>
</gene>
<comment type="caution">
    <text evidence="3">The sequence shown here is derived from an EMBL/GenBank/DDBJ whole genome shotgun (WGS) entry which is preliminary data.</text>
</comment>
<reference evidence="3 4" key="1">
    <citation type="submission" date="2019-08" db="EMBL/GenBank/DDBJ databases">
        <title>In-depth cultivation of the pig gut microbiome towards novel bacterial diversity and tailored functional studies.</title>
        <authorList>
            <person name="Wylensek D."/>
            <person name="Hitch T.C.A."/>
            <person name="Clavel T."/>
        </authorList>
    </citation>
    <scope>NUCLEOTIDE SEQUENCE [LARGE SCALE GENOMIC DNA]</scope>
    <source>
        <strain evidence="3 4">NM-380-WT-3C1</strain>
    </source>
</reference>
<accession>A0A7X2PBY1</accession>
<evidence type="ECO:0000313" key="4">
    <source>
        <dbReference type="Proteomes" id="UP000460549"/>
    </source>
</evidence>
<dbReference type="InterPro" id="IPR023387">
    <property type="entry name" value="DUF1653-like_dom"/>
</dbReference>
<sequence length="105" mass="12618">MFLSPVNGCYSKQFKTVKSWDEIRKLLIPSTSREIVKGRYRHFKNKYYEVVDIAIHSETRERYVVYRALYGDKALYIRPYEMFASLVDKTKYPNAGQEYRFELVN</sequence>
<name>A0A7X2PBY1_9SPIO</name>
<dbReference type="Proteomes" id="UP000460549">
    <property type="component" value="Unassembled WGS sequence"/>
</dbReference>
<evidence type="ECO:0000259" key="1">
    <source>
        <dbReference type="Pfam" id="PF07866"/>
    </source>
</evidence>
<keyword evidence="4" id="KW-1185">Reference proteome</keyword>
<dbReference type="InterPro" id="IPR037135">
    <property type="entry name" value="DUF1653-like_dom_sf"/>
</dbReference>
<evidence type="ECO:0000313" key="2">
    <source>
        <dbReference type="EMBL" id="MSU06037.1"/>
    </source>
</evidence>
<dbReference type="RefSeq" id="WP_154425019.1">
    <property type="nucleotide sequence ID" value="NZ_VUNN01000006.1"/>
</dbReference>
<evidence type="ECO:0000313" key="3">
    <source>
        <dbReference type="EMBL" id="MSU06043.1"/>
    </source>
</evidence>
<organism evidence="3 4">
    <name type="scientific">Bullifex porci</name>
    <dbReference type="NCBI Taxonomy" id="2606638"/>
    <lineage>
        <taxon>Bacteria</taxon>
        <taxon>Pseudomonadati</taxon>
        <taxon>Spirochaetota</taxon>
        <taxon>Spirochaetia</taxon>
        <taxon>Spirochaetales</taxon>
        <taxon>Spirochaetaceae</taxon>
        <taxon>Bullifex</taxon>
    </lineage>
</organism>
<feature type="domain" description="DUF1653" evidence="1">
    <location>
        <begin position="38"/>
        <end position="102"/>
    </location>
</feature>
<proteinExistence type="predicted"/>
<dbReference type="Gene3D" id="2.30.30.320">
    <property type="entry name" value="DUF1653-like domain"/>
    <property type="match status" value="1"/>
</dbReference>
<dbReference type="EMBL" id="VUNN01000006">
    <property type="protein sequence ID" value="MSU06043.1"/>
    <property type="molecule type" value="Genomic_DNA"/>
</dbReference>
<dbReference type="EMBL" id="VUNN01000006">
    <property type="protein sequence ID" value="MSU06037.1"/>
    <property type="molecule type" value="Genomic_DNA"/>
</dbReference>